<reference evidence="1 2" key="1">
    <citation type="submission" date="2021-03" db="EMBL/GenBank/DDBJ databases">
        <title>Genomic Encyclopedia of Type Strains, Phase IV (KMG-IV): sequencing the most valuable type-strain genomes for metagenomic binning, comparative biology and taxonomic classification.</title>
        <authorList>
            <person name="Goeker M."/>
        </authorList>
    </citation>
    <scope>NUCLEOTIDE SEQUENCE [LARGE SCALE GENOMIC DNA]</scope>
    <source>
        <strain evidence="1 2">DSM 101953</strain>
    </source>
</reference>
<comment type="caution">
    <text evidence="1">The sequence shown here is derived from an EMBL/GenBank/DDBJ whole genome shotgun (WGS) entry which is preliminary data.</text>
</comment>
<dbReference type="RefSeq" id="WP_209877740.1">
    <property type="nucleotide sequence ID" value="NZ_JAGGLV010000021.1"/>
</dbReference>
<name>A0ABS4NY17_9BACL</name>
<sequence>MLLLKAKILFDKLSNEISTKSIIRPGFNFGNNIIFSGSVIPLNAVEALAEGEWYEVEIEMNTIEKDAMKAVGHLVNIGGGFFIQIGVQRIGKGEIIDFLYYD</sequence>
<keyword evidence="2" id="KW-1185">Reference proteome</keyword>
<evidence type="ECO:0000313" key="1">
    <source>
        <dbReference type="EMBL" id="MBP2114932.1"/>
    </source>
</evidence>
<proteinExistence type="predicted"/>
<evidence type="ECO:0008006" key="3">
    <source>
        <dbReference type="Google" id="ProtNLM"/>
    </source>
</evidence>
<accession>A0ABS4NY17</accession>
<dbReference type="Proteomes" id="UP000773462">
    <property type="component" value="Unassembled WGS sequence"/>
</dbReference>
<protein>
    <recommendedName>
        <fullName evidence="3">PilZ domain-containing protein</fullName>
    </recommendedName>
</protein>
<dbReference type="EMBL" id="JAGGLV010000021">
    <property type="protein sequence ID" value="MBP2114932.1"/>
    <property type="molecule type" value="Genomic_DNA"/>
</dbReference>
<evidence type="ECO:0000313" key="2">
    <source>
        <dbReference type="Proteomes" id="UP000773462"/>
    </source>
</evidence>
<gene>
    <name evidence="1" type="ORF">J2Z70_005116</name>
</gene>
<organism evidence="1 2">
    <name type="scientific">Paenibacillus silagei</name>
    <dbReference type="NCBI Taxonomy" id="1670801"/>
    <lineage>
        <taxon>Bacteria</taxon>
        <taxon>Bacillati</taxon>
        <taxon>Bacillota</taxon>
        <taxon>Bacilli</taxon>
        <taxon>Bacillales</taxon>
        <taxon>Paenibacillaceae</taxon>
        <taxon>Paenibacillus</taxon>
    </lineage>
</organism>